<evidence type="ECO:0000256" key="1">
    <source>
        <dbReference type="SAM" id="Phobius"/>
    </source>
</evidence>
<proteinExistence type="predicted"/>
<sequence length="113" mass="12816">MISSEFSVNQTDLKLVIKPILGLIFVMTVLAGFYVSGALYFFSIWFQAFQKDTNLSPEQIRISWIVLTIATVFWPIVAPIANLEKSSIKKDYLVNQPEVDPNKTGISPELYRT</sequence>
<keyword evidence="1" id="KW-0472">Membrane</keyword>
<dbReference type="KEGG" id="mpro:BJP34_06095"/>
<gene>
    <name evidence="2" type="ORF">BJP34_06095</name>
</gene>
<accession>A0A1D8TN90</accession>
<protein>
    <submittedName>
        <fullName evidence="2">Uncharacterized protein</fullName>
    </submittedName>
</protein>
<name>A0A1D8TN90_9CYAN</name>
<dbReference type="OrthoDB" id="465087at2"/>
<evidence type="ECO:0000313" key="2">
    <source>
        <dbReference type="EMBL" id="AOW99074.1"/>
    </source>
</evidence>
<evidence type="ECO:0000313" key="3">
    <source>
        <dbReference type="Proteomes" id="UP000177870"/>
    </source>
</evidence>
<organism evidence="2 3">
    <name type="scientific">Moorena producens PAL-8-15-08-1</name>
    <dbReference type="NCBI Taxonomy" id="1458985"/>
    <lineage>
        <taxon>Bacteria</taxon>
        <taxon>Bacillati</taxon>
        <taxon>Cyanobacteriota</taxon>
        <taxon>Cyanophyceae</taxon>
        <taxon>Coleofasciculales</taxon>
        <taxon>Coleofasciculaceae</taxon>
        <taxon>Moorena</taxon>
    </lineage>
</organism>
<keyword evidence="1" id="KW-1133">Transmembrane helix</keyword>
<dbReference type="EMBL" id="CP017599">
    <property type="protein sequence ID" value="AOW99074.1"/>
    <property type="molecule type" value="Genomic_DNA"/>
</dbReference>
<feature type="transmembrane region" description="Helical" evidence="1">
    <location>
        <begin position="62"/>
        <end position="83"/>
    </location>
</feature>
<keyword evidence="1" id="KW-0812">Transmembrane</keyword>
<feature type="transmembrane region" description="Helical" evidence="1">
    <location>
        <begin position="20"/>
        <end position="42"/>
    </location>
</feature>
<dbReference type="AlphaFoldDB" id="A0A1D8TN90"/>
<dbReference type="RefSeq" id="WP_070391570.1">
    <property type="nucleotide sequence ID" value="NZ_CP017599.1"/>
</dbReference>
<reference evidence="3" key="1">
    <citation type="submission" date="2016-10" db="EMBL/GenBank/DDBJ databases">
        <title>Comparative genomics uncovers the prolific and rare metabolic potential of the cyanobacterial genus Moorea.</title>
        <authorList>
            <person name="Leao T."/>
            <person name="Castelao G."/>
            <person name="Korobeynikov A."/>
            <person name="Monroe E.A."/>
            <person name="Podell S."/>
            <person name="Glukhov E."/>
            <person name="Allen E."/>
            <person name="Gerwick W.H."/>
            <person name="Gerwick L."/>
        </authorList>
    </citation>
    <scope>NUCLEOTIDE SEQUENCE [LARGE SCALE GENOMIC DNA]</scope>
    <source>
        <strain evidence="3">PAL-8-15-08-1</strain>
    </source>
</reference>
<dbReference type="Proteomes" id="UP000177870">
    <property type="component" value="Chromosome"/>
</dbReference>